<dbReference type="PANTHER" id="PTHR35402">
    <property type="entry name" value="INTEGRAL MEMBRANE PROTEIN-RELATED"/>
    <property type="match status" value="1"/>
</dbReference>
<evidence type="ECO:0000256" key="1">
    <source>
        <dbReference type="ARBA" id="ARBA00004651"/>
    </source>
</evidence>
<feature type="transmembrane region" description="Helical" evidence="6">
    <location>
        <begin position="255"/>
        <end position="276"/>
    </location>
</feature>
<protein>
    <recommendedName>
        <fullName evidence="7">Type II secretion system protein GspF domain-containing protein</fullName>
    </recommendedName>
</protein>
<keyword evidence="2" id="KW-1003">Cell membrane</keyword>
<evidence type="ECO:0000256" key="4">
    <source>
        <dbReference type="ARBA" id="ARBA00022989"/>
    </source>
</evidence>
<keyword evidence="5 6" id="KW-0472">Membrane</keyword>
<keyword evidence="3 6" id="KW-0812">Transmembrane</keyword>
<dbReference type="GO" id="GO:0005886">
    <property type="term" value="C:plasma membrane"/>
    <property type="evidence" value="ECO:0007669"/>
    <property type="project" value="UniProtKB-SubCell"/>
</dbReference>
<feature type="domain" description="Type II secretion system protein GspF" evidence="7">
    <location>
        <begin position="105"/>
        <end position="231"/>
    </location>
</feature>
<dbReference type="Gene3D" id="1.20.81.30">
    <property type="entry name" value="Type II secretion system (T2SS), domain F"/>
    <property type="match status" value="1"/>
</dbReference>
<feature type="transmembrane region" description="Helical" evidence="6">
    <location>
        <begin position="288"/>
        <end position="307"/>
    </location>
</feature>
<feature type="transmembrane region" description="Helical" evidence="6">
    <location>
        <begin position="42"/>
        <end position="63"/>
    </location>
</feature>
<name>A0A644STS1_9ZZZZ</name>
<dbReference type="PANTHER" id="PTHR35402:SF1">
    <property type="entry name" value="TYPE II SECRETION SYSTEM PROTEIN GSPF DOMAIN-CONTAINING PROTEIN"/>
    <property type="match status" value="1"/>
</dbReference>
<feature type="transmembrane region" description="Helical" evidence="6">
    <location>
        <begin position="69"/>
        <end position="89"/>
    </location>
</feature>
<evidence type="ECO:0000256" key="2">
    <source>
        <dbReference type="ARBA" id="ARBA00022475"/>
    </source>
</evidence>
<feature type="transmembrane region" description="Helical" evidence="6">
    <location>
        <begin position="213"/>
        <end position="235"/>
    </location>
</feature>
<dbReference type="InterPro" id="IPR042094">
    <property type="entry name" value="T2SS_GspF_sf"/>
</dbReference>
<dbReference type="Pfam" id="PF00482">
    <property type="entry name" value="T2SSF"/>
    <property type="match status" value="1"/>
</dbReference>
<accession>A0A644STS1</accession>
<proteinExistence type="predicted"/>
<gene>
    <name evidence="8" type="ORF">SDC9_03538</name>
</gene>
<evidence type="ECO:0000256" key="3">
    <source>
        <dbReference type="ARBA" id="ARBA00022692"/>
    </source>
</evidence>
<organism evidence="8">
    <name type="scientific">bioreactor metagenome</name>
    <dbReference type="NCBI Taxonomy" id="1076179"/>
    <lineage>
        <taxon>unclassified sequences</taxon>
        <taxon>metagenomes</taxon>
        <taxon>ecological metagenomes</taxon>
    </lineage>
</organism>
<comment type="subcellular location">
    <subcellularLocation>
        <location evidence="1">Cell membrane</location>
        <topology evidence="1">Multi-pass membrane protein</topology>
    </subcellularLocation>
</comment>
<evidence type="ECO:0000259" key="7">
    <source>
        <dbReference type="Pfam" id="PF00482"/>
    </source>
</evidence>
<keyword evidence="4 6" id="KW-1133">Transmembrane helix</keyword>
<evidence type="ECO:0000256" key="5">
    <source>
        <dbReference type="ARBA" id="ARBA00023136"/>
    </source>
</evidence>
<comment type="caution">
    <text evidence="8">The sequence shown here is derived from an EMBL/GenBank/DDBJ whole genome shotgun (WGS) entry which is preliminary data.</text>
</comment>
<dbReference type="EMBL" id="VSSQ01000006">
    <property type="protein sequence ID" value="MPL58013.1"/>
    <property type="molecule type" value="Genomic_DNA"/>
</dbReference>
<sequence length="309" mass="34979">MRIDYLIDVLAEFVENKIPEKYLINFQELLLASDILTVASRLLVYLFIIIIFLIFLFILFSFIFNFNILILFLFALAIPPGVLMIFIIYKSEKRNEKIETSIPDFLRQLSSMLRVGLSFETALEELSKYGSGPLYNEIRRSVIEIKMGMNFDKSIMEIAERLKSKNLERSFKLIIEAKKTGGSLADIIEDISNDLRDLNALKRERKSSVMMSIIFLVISAVIAAPFALGMIGIYSSFMEDLGKGNQLIETSKIAAGSYIVIHSILVGLIISIVMYGNLRRGIKFSIPLLILAYGLFYIISNFGSSFLGL</sequence>
<dbReference type="InterPro" id="IPR056569">
    <property type="entry name" value="ArlJ-like"/>
</dbReference>
<dbReference type="AlphaFoldDB" id="A0A644STS1"/>
<evidence type="ECO:0000256" key="6">
    <source>
        <dbReference type="SAM" id="Phobius"/>
    </source>
</evidence>
<evidence type="ECO:0000313" key="8">
    <source>
        <dbReference type="EMBL" id="MPL58013.1"/>
    </source>
</evidence>
<dbReference type="InterPro" id="IPR018076">
    <property type="entry name" value="T2SS_GspF_dom"/>
</dbReference>
<reference evidence="8" key="1">
    <citation type="submission" date="2019-08" db="EMBL/GenBank/DDBJ databases">
        <authorList>
            <person name="Kucharzyk K."/>
            <person name="Murdoch R.W."/>
            <person name="Higgins S."/>
            <person name="Loffler F."/>
        </authorList>
    </citation>
    <scope>NUCLEOTIDE SEQUENCE</scope>
</reference>